<evidence type="ECO:0000256" key="1">
    <source>
        <dbReference type="ARBA" id="ARBA00003767"/>
    </source>
</evidence>
<evidence type="ECO:0000256" key="2">
    <source>
        <dbReference type="ARBA" id="ARBA00004123"/>
    </source>
</evidence>
<evidence type="ECO:0000256" key="4">
    <source>
        <dbReference type="ARBA" id="ARBA00022499"/>
    </source>
</evidence>
<dbReference type="GO" id="GO:0003677">
    <property type="term" value="F:DNA binding"/>
    <property type="evidence" value="ECO:0007669"/>
    <property type="project" value="UniProtKB-KW"/>
</dbReference>
<comment type="similarity">
    <text evidence="3">Belongs to the krueppel C2H2-type zinc-finger protein family.</text>
</comment>
<dbReference type="PANTHER" id="PTHR22979">
    <property type="entry name" value="ZINC FINGER PROTEIN-RELATED"/>
    <property type="match status" value="1"/>
</dbReference>
<reference evidence="18" key="2">
    <citation type="submission" date="2025-08" db="UniProtKB">
        <authorList>
            <consortium name="Ensembl"/>
        </authorList>
    </citation>
    <scope>IDENTIFICATION</scope>
</reference>
<feature type="domain" description="C2H2-type" evidence="17">
    <location>
        <begin position="73"/>
        <end position="101"/>
    </location>
</feature>
<dbReference type="PANTHER" id="PTHR22979:SF2">
    <property type="entry name" value="ZINC FINGER PROTEIN 512"/>
    <property type="match status" value="1"/>
</dbReference>
<dbReference type="SMART" id="SM00355">
    <property type="entry name" value="ZnF_C2H2"/>
    <property type="match status" value="4"/>
</dbReference>
<keyword evidence="9" id="KW-0832">Ubl conjugation</keyword>
<comment type="subcellular location">
    <subcellularLocation>
        <location evidence="2">Nucleus</location>
    </subcellularLocation>
</comment>
<dbReference type="Pfam" id="PF00096">
    <property type="entry name" value="zf-C2H2"/>
    <property type="match status" value="1"/>
</dbReference>
<evidence type="ECO:0000256" key="12">
    <source>
        <dbReference type="ARBA" id="ARBA00023163"/>
    </source>
</evidence>
<dbReference type="FunFam" id="3.30.160.60:FF:000580">
    <property type="entry name" value="Zinc finger protein 512"/>
    <property type="match status" value="1"/>
</dbReference>
<dbReference type="PROSITE" id="PS00028">
    <property type="entry name" value="ZINC_FINGER_C2H2_1"/>
    <property type="match status" value="3"/>
</dbReference>
<evidence type="ECO:0000256" key="5">
    <source>
        <dbReference type="ARBA" id="ARBA00022723"/>
    </source>
</evidence>
<evidence type="ECO:0000256" key="9">
    <source>
        <dbReference type="ARBA" id="ARBA00022843"/>
    </source>
</evidence>
<dbReference type="Gene3D" id="3.30.160.60">
    <property type="entry name" value="Classic Zinc Finger"/>
    <property type="match status" value="3"/>
</dbReference>
<dbReference type="Proteomes" id="UP000694548">
    <property type="component" value="Chromosome sgr04"/>
</dbReference>
<keyword evidence="5" id="KW-0479">Metal-binding</keyword>
<feature type="domain" description="C2H2-type" evidence="17">
    <location>
        <begin position="163"/>
        <end position="191"/>
    </location>
</feature>
<evidence type="ECO:0000256" key="10">
    <source>
        <dbReference type="ARBA" id="ARBA00023015"/>
    </source>
</evidence>
<feature type="compositionally biased region" description="Basic and acidic residues" evidence="16">
    <location>
        <begin position="187"/>
        <end position="201"/>
    </location>
</feature>
<dbReference type="SUPFAM" id="SSF57667">
    <property type="entry name" value="beta-beta-alpha zinc fingers"/>
    <property type="match status" value="4"/>
</dbReference>
<evidence type="ECO:0000256" key="15">
    <source>
        <dbReference type="PROSITE-ProRule" id="PRU00042"/>
    </source>
</evidence>
<evidence type="ECO:0000256" key="3">
    <source>
        <dbReference type="ARBA" id="ARBA00006991"/>
    </source>
</evidence>
<gene>
    <name evidence="18" type="primary">ZNF512</name>
</gene>
<evidence type="ECO:0000256" key="11">
    <source>
        <dbReference type="ARBA" id="ARBA00023125"/>
    </source>
</evidence>
<dbReference type="InterPro" id="IPR013087">
    <property type="entry name" value="Znf_C2H2_type"/>
</dbReference>
<feature type="domain" description="C2H2-type" evidence="17">
    <location>
        <begin position="312"/>
        <end position="340"/>
    </location>
</feature>
<evidence type="ECO:0000259" key="17">
    <source>
        <dbReference type="PROSITE" id="PS50157"/>
    </source>
</evidence>
<reference evidence="18" key="3">
    <citation type="submission" date="2025-09" db="UniProtKB">
        <authorList>
            <consortium name="Ensembl"/>
        </authorList>
    </citation>
    <scope>IDENTIFICATION</scope>
</reference>
<evidence type="ECO:0000256" key="7">
    <source>
        <dbReference type="ARBA" id="ARBA00022771"/>
    </source>
</evidence>
<dbReference type="Ensembl" id="ENSNFUT00015014906.1">
    <property type="protein sequence ID" value="ENSNFUP00015014200.1"/>
    <property type="gene ID" value="ENSNFUG00015006909.1"/>
</dbReference>
<dbReference type="InterPro" id="IPR048408">
    <property type="entry name" value="ZNF512_C2HC"/>
</dbReference>
<keyword evidence="19" id="KW-1185">Reference proteome</keyword>
<dbReference type="PROSITE" id="PS50157">
    <property type="entry name" value="ZINC_FINGER_C2H2_2"/>
    <property type="match status" value="3"/>
</dbReference>
<proteinExistence type="inferred from homology"/>
<dbReference type="Pfam" id="PF21276">
    <property type="entry name" value="ZNF512_C2HC"/>
    <property type="match status" value="1"/>
</dbReference>
<feature type="region of interest" description="Disordered" evidence="16">
    <location>
        <begin position="187"/>
        <end position="209"/>
    </location>
</feature>
<keyword evidence="10" id="KW-0805">Transcription regulation</keyword>
<name>A0A8C6L5W6_NOTFU</name>
<reference evidence="18" key="1">
    <citation type="submission" date="2014-08" db="EMBL/GenBank/DDBJ databases">
        <authorList>
            <person name="Senf B."/>
            <person name="Petzold A."/>
            <person name="Downie B.R."/>
            <person name="Koch P."/>
            <person name="Platzer M."/>
        </authorList>
    </citation>
    <scope>NUCLEOTIDE SEQUENCE [LARGE SCALE GENOMIC DNA]</scope>
    <source>
        <strain evidence="18">GRZ</strain>
    </source>
</reference>
<dbReference type="Pfam" id="PF21367">
    <property type="entry name" value="ZNF512_zf-C2H2"/>
    <property type="match status" value="1"/>
</dbReference>
<organism evidence="18 19">
    <name type="scientific">Nothobranchius furzeri</name>
    <name type="common">Turquoise killifish</name>
    <dbReference type="NCBI Taxonomy" id="105023"/>
    <lineage>
        <taxon>Eukaryota</taxon>
        <taxon>Metazoa</taxon>
        <taxon>Chordata</taxon>
        <taxon>Craniata</taxon>
        <taxon>Vertebrata</taxon>
        <taxon>Euteleostomi</taxon>
        <taxon>Actinopterygii</taxon>
        <taxon>Neopterygii</taxon>
        <taxon>Teleostei</taxon>
        <taxon>Neoteleostei</taxon>
        <taxon>Acanthomorphata</taxon>
        <taxon>Ovalentaria</taxon>
        <taxon>Atherinomorphae</taxon>
        <taxon>Cyprinodontiformes</taxon>
        <taxon>Nothobranchiidae</taxon>
        <taxon>Nothobranchius</taxon>
    </lineage>
</organism>
<keyword evidence="7 15" id="KW-0863">Zinc-finger</keyword>
<protein>
    <recommendedName>
        <fullName evidence="14">Zinc finger protein 512</fullName>
    </recommendedName>
</protein>
<keyword evidence="6" id="KW-0677">Repeat</keyword>
<evidence type="ECO:0000256" key="16">
    <source>
        <dbReference type="SAM" id="MobiDB-lite"/>
    </source>
</evidence>
<dbReference type="InterPro" id="IPR052274">
    <property type="entry name" value="Krueppel_C2H2_Zn-finger"/>
</dbReference>
<keyword evidence="12" id="KW-0804">Transcription</keyword>
<keyword evidence="8" id="KW-0862">Zinc</keyword>
<dbReference type="GeneTree" id="ENSGT00940000158595"/>
<keyword evidence="4" id="KW-1017">Isopeptide bond</keyword>
<comment type="function">
    <text evidence="1">May be involved in transcriptional regulation.</text>
</comment>
<accession>A0A8C6L5W6</accession>
<evidence type="ECO:0000313" key="19">
    <source>
        <dbReference type="Proteomes" id="UP000694548"/>
    </source>
</evidence>
<evidence type="ECO:0000256" key="14">
    <source>
        <dbReference type="ARBA" id="ARBA00039955"/>
    </source>
</evidence>
<dbReference type="GO" id="GO:0005634">
    <property type="term" value="C:nucleus"/>
    <property type="evidence" value="ECO:0007669"/>
    <property type="project" value="UniProtKB-SubCell"/>
</dbReference>
<dbReference type="InterPro" id="IPR036236">
    <property type="entry name" value="Znf_C2H2_sf"/>
</dbReference>
<feature type="region of interest" description="Disordered" evidence="16">
    <location>
        <begin position="1"/>
        <end position="32"/>
    </location>
</feature>
<keyword evidence="11" id="KW-0238">DNA-binding</keyword>
<evidence type="ECO:0000256" key="13">
    <source>
        <dbReference type="ARBA" id="ARBA00023242"/>
    </source>
</evidence>
<evidence type="ECO:0000313" key="18">
    <source>
        <dbReference type="Ensembl" id="ENSNFUP00015014200.1"/>
    </source>
</evidence>
<sequence length="475" mass="54404">GNASAAQICEDQKPPILPIKKEPPAYPPGSQEERWQLQIVAKGRVTCPKCKSVSRKTVEGLKKHMENCRLQPFTCQHCGKQLKSSTGMKYHIMADHSHLPSTEDAKDLNDRTIKDKLRKILKRLGKLKCSKEGCTAAFTSIMGYVYHMKKCGKEESELEKMLLNCSHCGKTYKSKAGLEYHLKSEHAPVNEDLKAQREANPERTPSGRVQRASAQVANFHLAEIANNELPKDWPKRKFQSDLVPDDKKLKYTRPGLPAFSQEVLRKWKNEVKLQRKVQCPNQVGAIWMLPPFSNGKLQQSDCDLGEFEAGKYRCLICNKEFNSESGVKYHINSVHSQDWFVTNKKASKKFEKFLKNQSKEAVPNTDKQLLDQYHLHQQHPIQHPLQPLHHLQHQAHFLHPERQNLQPRGNDTETPKSSENMRFLNAGETAAEALRGDNYQTCLLTRRVVLLFCVCVLIRNEPFAPTLIVRFFQNL</sequence>
<dbReference type="Pfam" id="PF12874">
    <property type="entry name" value="zf-met"/>
    <property type="match status" value="1"/>
</dbReference>
<evidence type="ECO:0000256" key="6">
    <source>
        <dbReference type="ARBA" id="ARBA00022737"/>
    </source>
</evidence>
<dbReference type="FunFam" id="3.30.160.60:FF:000270">
    <property type="entry name" value="Zinc finger protein 512"/>
    <property type="match status" value="1"/>
</dbReference>
<keyword evidence="13" id="KW-0539">Nucleus</keyword>
<dbReference type="InterPro" id="IPR048403">
    <property type="entry name" value="ZNF512_znf-C2H2"/>
</dbReference>
<dbReference type="GO" id="GO:0008270">
    <property type="term" value="F:zinc ion binding"/>
    <property type="evidence" value="ECO:0007669"/>
    <property type="project" value="UniProtKB-KW"/>
</dbReference>
<evidence type="ECO:0000256" key="8">
    <source>
        <dbReference type="ARBA" id="ARBA00022833"/>
    </source>
</evidence>
<dbReference type="AlphaFoldDB" id="A0A8C6L5W6"/>